<name>A0A126R1Y4_METOL</name>
<dbReference type="GeneID" id="28489806"/>
<dbReference type="KEGG" id="mol:YLM1_1487"/>
<reference evidence="3" key="4">
    <citation type="submission" date="2016-10" db="EMBL/GenBank/DDBJ databases">
        <authorList>
            <person name="de Groot N.N."/>
        </authorList>
    </citation>
    <scope>NUCLEOTIDE SEQUENCE [LARGE SCALE GENOMIC DNA]</scope>
    <source>
        <strain evidence="3">DSM 16632</strain>
    </source>
</reference>
<accession>A0A126R1Y4</accession>
<sequence>MTLEGAERIDEFMNEAKVFFLATVDGDKPKNRPLGFHLLKDGKLYFAVGNFKDVYKQMEANPYVEIVALVETDFLRYYGKAVFEETYDFADAIVEGNDFLKGIYNDETGYKLAIFHLEEATAEIRDITGKINESYNF</sequence>
<dbReference type="Pfam" id="PF01243">
    <property type="entry name" value="PNPOx_N"/>
    <property type="match status" value="1"/>
</dbReference>
<dbReference type="Proteomes" id="UP000183442">
    <property type="component" value="Unassembled WGS sequence"/>
</dbReference>
<dbReference type="PATRIC" id="fig|294671.3.peg.1550"/>
<dbReference type="InterPro" id="IPR012349">
    <property type="entry name" value="Split_barrel_FMN-bd"/>
</dbReference>
<proteinExistence type="predicted"/>
<dbReference type="Proteomes" id="UP000066376">
    <property type="component" value="Chromosome"/>
</dbReference>
<dbReference type="AlphaFoldDB" id="A0A126R1Y4"/>
<dbReference type="EMBL" id="CP014265">
    <property type="protein sequence ID" value="AMK16044.1"/>
    <property type="molecule type" value="Genomic_DNA"/>
</dbReference>
<dbReference type="InterPro" id="IPR011576">
    <property type="entry name" value="Pyridox_Oxase_N"/>
</dbReference>
<dbReference type="SUPFAM" id="SSF50475">
    <property type="entry name" value="FMN-binding split barrel"/>
    <property type="match status" value="1"/>
</dbReference>
<evidence type="ECO:0000313" key="4">
    <source>
        <dbReference type="Proteomes" id="UP000066376"/>
    </source>
</evidence>
<protein>
    <submittedName>
        <fullName evidence="2">Pyridoxamine 5'-phosphate oxidase family protein</fullName>
    </submittedName>
    <submittedName>
        <fullName evidence="3">Uncharacterized protein, pyridoxamine 5'-phosphate oxidase (PNPOx-like) family</fullName>
    </submittedName>
</protein>
<reference evidence="5" key="3">
    <citation type="submission" date="2016-10" db="EMBL/GenBank/DDBJ databases">
        <authorList>
            <person name="Varghese N."/>
        </authorList>
    </citation>
    <scope>NUCLEOTIDE SEQUENCE [LARGE SCALE GENOMIC DNA]</scope>
    <source>
        <strain evidence="5">DSM 16632</strain>
    </source>
</reference>
<organism evidence="2 4">
    <name type="scientific">Methanobrevibacter olleyae</name>
    <dbReference type="NCBI Taxonomy" id="294671"/>
    <lineage>
        <taxon>Archaea</taxon>
        <taxon>Methanobacteriati</taxon>
        <taxon>Methanobacteriota</taxon>
        <taxon>Methanomada group</taxon>
        <taxon>Methanobacteria</taxon>
        <taxon>Methanobacteriales</taxon>
        <taxon>Methanobacteriaceae</taxon>
        <taxon>Methanobrevibacter</taxon>
    </lineage>
</organism>
<dbReference type="OrthoDB" id="129364at2157"/>
<evidence type="ECO:0000313" key="5">
    <source>
        <dbReference type="Proteomes" id="UP000183442"/>
    </source>
</evidence>
<evidence type="ECO:0000313" key="3">
    <source>
        <dbReference type="EMBL" id="SFL50079.1"/>
    </source>
</evidence>
<dbReference type="EMBL" id="FOTL01000015">
    <property type="protein sequence ID" value="SFL50079.1"/>
    <property type="molecule type" value="Genomic_DNA"/>
</dbReference>
<keyword evidence="4" id="KW-1185">Reference proteome</keyword>
<dbReference type="Gene3D" id="2.30.110.10">
    <property type="entry name" value="Electron Transport, Fmn-binding Protein, Chain A"/>
    <property type="match status" value="1"/>
</dbReference>
<feature type="domain" description="Pyridoxamine 5'-phosphate oxidase N-terminal" evidence="1">
    <location>
        <begin position="7"/>
        <end position="85"/>
    </location>
</feature>
<evidence type="ECO:0000259" key="1">
    <source>
        <dbReference type="Pfam" id="PF01243"/>
    </source>
</evidence>
<reference evidence="2 4" key="1">
    <citation type="journal article" date="2016" name="Genome Announc.">
        <title>Draft Genome Sequence of the Rumen Methanogen Methanobrevibacter olleyae YLM1.</title>
        <authorList>
            <person name="Kelly W.J."/>
            <person name="Li D."/>
            <person name="Lambie S.C."/>
            <person name="Cox F."/>
            <person name="Attwood G.T."/>
            <person name="Altermann E."/>
            <person name="Leahy S.C."/>
        </authorList>
    </citation>
    <scope>NUCLEOTIDE SEQUENCE [LARGE SCALE GENOMIC DNA]</scope>
    <source>
        <strain evidence="2 4">YLM1</strain>
    </source>
</reference>
<gene>
    <name evidence="3" type="ORF">SAMN02910297_01062</name>
    <name evidence="2" type="ORF">YLM1_1487</name>
</gene>
<evidence type="ECO:0000313" key="2">
    <source>
        <dbReference type="EMBL" id="AMK16044.1"/>
    </source>
</evidence>
<reference evidence="4" key="2">
    <citation type="submission" date="2016-02" db="EMBL/GenBank/DDBJ databases">
        <title>The draft genome sequence of the rumen methanogen Methanobrevibacter olleyae YLM1.</title>
        <authorList>
            <consortium name="New Zealand Agricultural Greenhouse Gas Research Centre/Pastoral Greenhouse Gas Research Consortium"/>
            <person name="Kelly W.J."/>
            <person name="Li D."/>
            <person name="Lambie S.C."/>
            <person name="Attwood G.T."/>
            <person name="Altermann E."/>
            <person name="Leahy S.C."/>
        </authorList>
    </citation>
    <scope>NUCLEOTIDE SEQUENCE [LARGE SCALE GENOMIC DNA]</scope>
    <source>
        <strain evidence="4">YLM1</strain>
    </source>
</reference>
<dbReference type="STRING" id="294671.YLM1_1487"/>
<dbReference type="RefSeq" id="WP_067147990.1">
    <property type="nucleotide sequence ID" value="NZ_CP014265.1"/>
</dbReference>